<name>G4QNN1_GLANF</name>
<feature type="short sequence motif" description="DGA/G" evidence="4">
    <location>
        <begin position="205"/>
        <end position="207"/>
    </location>
</feature>
<dbReference type="InterPro" id="IPR002641">
    <property type="entry name" value="PNPLA_dom"/>
</dbReference>
<sequence>MRTALILSGGGARAAYQVGVLKALAELLPENTPNPFTIICGTSAGAINAAKLATEIDDFPKAISGLEDIWTNLTSESVHRVDYFTVLKSIVKILGSFFHSGIAQGKPLSLFDNRPLFYLLKRTIDMSRLNTMITQEHLHALCINALGYTSGQNISFFQGHPSIESWKKARRLGLPTSLQHKHLMASSAIPAVFPSIRINREYFGDGAVRQSAPLSAPLEMGAEKILVIGVSGNEDEIERLPTVHSPSIAQVFGHMLNSAFIDAMDEDLSILERFNKLARNMAPEQRKALNIAPVDVLIIKPTIKFDQLAQQYEHLLPQSMRFLLSIIGANRKGSGTSLASYILFEKAYCQALIESGYQDAMRQADEIRSFLDIEH</sequence>
<dbReference type="SUPFAM" id="SSF52151">
    <property type="entry name" value="FabD/lysophospholipase-like"/>
    <property type="match status" value="1"/>
</dbReference>
<proteinExistence type="predicted"/>
<dbReference type="KEGG" id="gni:GNIT_3495"/>
<dbReference type="GO" id="GO:0016787">
    <property type="term" value="F:hydrolase activity"/>
    <property type="evidence" value="ECO:0007669"/>
    <property type="project" value="UniProtKB-UniRule"/>
</dbReference>
<dbReference type="OrthoDB" id="9798773at2"/>
<keyword evidence="3 4" id="KW-0443">Lipid metabolism</keyword>
<dbReference type="Pfam" id="PF01734">
    <property type="entry name" value="Patatin"/>
    <property type="match status" value="1"/>
</dbReference>
<evidence type="ECO:0000256" key="1">
    <source>
        <dbReference type="ARBA" id="ARBA00022801"/>
    </source>
</evidence>
<evidence type="ECO:0000256" key="2">
    <source>
        <dbReference type="ARBA" id="ARBA00022963"/>
    </source>
</evidence>
<dbReference type="EMBL" id="CP003060">
    <property type="protein sequence ID" value="AEP31589.1"/>
    <property type="molecule type" value="Genomic_DNA"/>
</dbReference>
<dbReference type="RefSeq" id="WP_014110460.1">
    <property type="nucleotide sequence ID" value="NC_016041.1"/>
</dbReference>
<comment type="caution">
    <text evidence="4">Lacks conserved residue(s) required for the propagation of feature annotation.</text>
</comment>
<keyword evidence="7" id="KW-1185">Reference proteome</keyword>
<accession>G4QNN1</accession>
<dbReference type="GO" id="GO:0016042">
    <property type="term" value="P:lipid catabolic process"/>
    <property type="evidence" value="ECO:0007669"/>
    <property type="project" value="UniProtKB-UniRule"/>
</dbReference>
<feature type="active site" description="Proton acceptor" evidence="4">
    <location>
        <position position="205"/>
    </location>
</feature>
<evidence type="ECO:0000256" key="4">
    <source>
        <dbReference type="PROSITE-ProRule" id="PRU01161"/>
    </source>
</evidence>
<gene>
    <name evidence="6" type="ordered locus">GNIT_3495</name>
</gene>
<evidence type="ECO:0000256" key="3">
    <source>
        <dbReference type="ARBA" id="ARBA00023098"/>
    </source>
</evidence>
<dbReference type="Proteomes" id="UP000009282">
    <property type="component" value="Chromosome"/>
</dbReference>
<dbReference type="PANTHER" id="PTHR14226">
    <property type="entry name" value="NEUROPATHY TARGET ESTERASE/SWISS CHEESE D.MELANOGASTER"/>
    <property type="match status" value="1"/>
</dbReference>
<dbReference type="CDD" id="cd07209">
    <property type="entry name" value="Pat_hypo_Ecoli_Z1214_like"/>
    <property type="match status" value="1"/>
</dbReference>
<evidence type="ECO:0000313" key="6">
    <source>
        <dbReference type="EMBL" id="AEP31589.1"/>
    </source>
</evidence>
<reference evidence="6 7" key="1">
    <citation type="journal article" date="2011" name="J. Bacteriol.">
        <title>Complete genome sequence of seawater bacterium Glaciecola nitratireducens FR1064T.</title>
        <authorList>
            <person name="Bian F."/>
            <person name="Qin Q.L."/>
            <person name="Xie B.B."/>
            <person name="Shu Y.L."/>
            <person name="Zhang X.Y."/>
            <person name="Yu Y."/>
            <person name="Chen B."/>
            <person name="Chen X.L."/>
            <person name="Zhou B.C."/>
            <person name="Zhang Y.Z."/>
        </authorList>
    </citation>
    <scope>NUCLEOTIDE SEQUENCE [LARGE SCALE GENOMIC DNA]</scope>
    <source>
        <strain evidence="7">JCM 12485 / KCTC 12276 / FR1064</strain>
    </source>
</reference>
<dbReference type="AlphaFoldDB" id="G4QNN1"/>
<keyword evidence="1 4" id="KW-0378">Hydrolase</keyword>
<protein>
    <submittedName>
        <fullName evidence="6">Uvs083</fullName>
    </submittedName>
</protein>
<dbReference type="InterPro" id="IPR016035">
    <property type="entry name" value="Acyl_Trfase/lysoPLipase"/>
</dbReference>
<organism evidence="6 7">
    <name type="scientific">Glaciecola nitratireducens (strain JCM 12485 / KCTC 12276 / FR1064)</name>
    <dbReference type="NCBI Taxonomy" id="1085623"/>
    <lineage>
        <taxon>Bacteria</taxon>
        <taxon>Pseudomonadati</taxon>
        <taxon>Pseudomonadota</taxon>
        <taxon>Gammaproteobacteria</taxon>
        <taxon>Alteromonadales</taxon>
        <taxon>Alteromonadaceae</taxon>
        <taxon>Brumicola</taxon>
    </lineage>
</organism>
<dbReference type="STRING" id="1085623.GNIT_3495"/>
<dbReference type="InterPro" id="IPR050301">
    <property type="entry name" value="NTE"/>
</dbReference>
<feature type="domain" description="PNPLA" evidence="5">
    <location>
        <begin position="5"/>
        <end position="218"/>
    </location>
</feature>
<dbReference type="PANTHER" id="PTHR14226:SF57">
    <property type="entry name" value="BLR7027 PROTEIN"/>
    <property type="match status" value="1"/>
</dbReference>
<evidence type="ECO:0000313" key="7">
    <source>
        <dbReference type="Proteomes" id="UP000009282"/>
    </source>
</evidence>
<keyword evidence="2 4" id="KW-0442">Lipid degradation</keyword>
<dbReference type="HOGENOM" id="CLU_042893_0_0_6"/>
<dbReference type="Gene3D" id="3.40.1090.10">
    <property type="entry name" value="Cytosolic phospholipase A2 catalytic domain"/>
    <property type="match status" value="1"/>
</dbReference>
<dbReference type="eggNOG" id="COG1752">
    <property type="taxonomic scope" value="Bacteria"/>
</dbReference>
<feature type="short sequence motif" description="GXSXG" evidence="4">
    <location>
        <begin position="41"/>
        <end position="45"/>
    </location>
</feature>
<dbReference type="PROSITE" id="PS51635">
    <property type="entry name" value="PNPLA"/>
    <property type="match status" value="1"/>
</dbReference>
<feature type="active site" description="Nucleophile" evidence="4">
    <location>
        <position position="43"/>
    </location>
</feature>
<evidence type="ECO:0000259" key="5">
    <source>
        <dbReference type="PROSITE" id="PS51635"/>
    </source>
</evidence>